<keyword evidence="6" id="KW-0653">Protein transport</keyword>
<accession>A0A3P3EMF7</accession>
<evidence type="ECO:0000313" key="12">
    <source>
        <dbReference type="EMBL" id="RSZ35566.1"/>
    </source>
</evidence>
<dbReference type="Pfam" id="PF11356">
    <property type="entry name" value="T2SSC"/>
    <property type="match status" value="1"/>
</dbReference>
<feature type="transmembrane region" description="Helical" evidence="9">
    <location>
        <begin position="12"/>
        <end position="31"/>
    </location>
</feature>
<evidence type="ECO:0000256" key="3">
    <source>
        <dbReference type="ARBA" id="ARBA00022475"/>
    </source>
</evidence>
<gene>
    <name evidence="11" type="ORF">EH244_17405</name>
    <name evidence="12" type="ORF">EJO66_16360</name>
</gene>
<dbReference type="Proteomes" id="UP000271137">
    <property type="component" value="Unassembled WGS sequence"/>
</dbReference>
<evidence type="ECO:0000256" key="4">
    <source>
        <dbReference type="ARBA" id="ARBA00022519"/>
    </source>
</evidence>
<keyword evidence="8 9" id="KW-0472">Membrane</keyword>
<keyword evidence="7 9" id="KW-1133">Transmembrane helix</keyword>
<evidence type="ECO:0000256" key="6">
    <source>
        <dbReference type="ARBA" id="ARBA00022927"/>
    </source>
</evidence>
<reference evidence="11 14" key="1">
    <citation type="submission" date="2018-11" db="EMBL/GenBank/DDBJ databases">
        <title>The genome of Variovorax sp T529.</title>
        <authorList>
            <person name="Gao J."/>
        </authorList>
    </citation>
    <scope>NUCLEOTIDE SEQUENCE [LARGE SCALE GENOMIC DNA]</scope>
    <source>
        <strain evidence="11 14">T529</strain>
    </source>
</reference>
<proteinExistence type="predicted"/>
<evidence type="ECO:0000256" key="7">
    <source>
        <dbReference type="ARBA" id="ARBA00022989"/>
    </source>
</evidence>
<dbReference type="RefSeq" id="WP_124959621.1">
    <property type="nucleotide sequence ID" value="NZ_RQXU01000009.1"/>
</dbReference>
<dbReference type="GO" id="GO:0015031">
    <property type="term" value="P:protein transport"/>
    <property type="evidence" value="ECO:0007669"/>
    <property type="project" value="UniProtKB-KW"/>
</dbReference>
<dbReference type="Gene3D" id="2.30.30.830">
    <property type="match status" value="1"/>
</dbReference>
<evidence type="ECO:0000313" key="13">
    <source>
        <dbReference type="Proteomes" id="UP000271137"/>
    </source>
</evidence>
<name>A0A3P3EMF7_9BURK</name>
<comment type="subcellular location">
    <subcellularLocation>
        <location evidence="1">Cell inner membrane</location>
    </subcellularLocation>
</comment>
<evidence type="ECO:0000313" key="11">
    <source>
        <dbReference type="EMBL" id="RRH87276.1"/>
    </source>
</evidence>
<organism evidence="11 14">
    <name type="scientific">Variovorax beijingensis</name>
    <dbReference type="NCBI Taxonomy" id="2496117"/>
    <lineage>
        <taxon>Bacteria</taxon>
        <taxon>Pseudomonadati</taxon>
        <taxon>Pseudomonadota</taxon>
        <taxon>Betaproteobacteria</taxon>
        <taxon>Burkholderiales</taxon>
        <taxon>Comamonadaceae</taxon>
        <taxon>Variovorax</taxon>
    </lineage>
</organism>
<keyword evidence="5 9" id="KW-0812">Transmembrane</keyword>
<evidence type="ECO:0000256" key="5">
    <source>
        <dbReference type="ARBA" id="ARBA00022692"/>
    </source>
</evidence>
<sequence length="150" mass="14936">MTDPVKLSARTLVHAAGLLLAVAGVATWVHLLSRPAPQVPAASAPAAAADPTAGALAAWFGPGELRANVAVKGLIKGTGQEGVAVLAVNDAAPRPYQVGDALGRSVTLAAIEADAVVIEKAGTTERIAAPAIVQPKGPGIVRVAPAEAHR</sequence>
<evidence type="ECO:0000256" key="8">
    <source>
        <dbReference type="ARBA" id="ARBA00023136"/>
    </source>
</evidence>
<evidence type="ECO:0000256" key="9">
    <source>
        <dbReference type="SAM" id="Phobius"/>
    </source>
</evidence>
<dbReference type="GO" id="GO:0005886">
    <property type="term" value="C:plasma membrane"/>
    <property type="evidence" value="ECO:0007669"/>
    <property type="project" value="UniProtKB-SubCell"/>
</dbReference>
<evidence type="ECO:0000313" key="14">
    <source>
        <dbReference type="Proteomes" id="UP000271590"/>
    </source>
</evidence>
<keyword evidence="2" id="KW-0813">Transport</keyword>
<dbReference type="Proteomes" id="UP000271590">
    <property type="component" value="Unassembled WGS sequence"/>
</dbReference>
<evidence type="ECO:0000259" key="10">
    <source>
        <dbReference type="Pfam" id="PF11356"/>
    </source>
</evidence>
<reference evidence="12 13" key="2">
    <citation type="submission" date="2018-12" db="EMBL/GenBank/DDBJ databases">
        <title>The genome sequences of strain 502.</title>
        <authorList>
            <person name="Gao J."/>
            <person name="Sun J."/>
        </authorList>
    </citation>
    <scope>NUCLEOTIDE SEQUENCE [LARGE SCALE GENOMIC DNA]</scope>
    <source>
        <strain evidence="12 13">502</strain>
    </source>
</reference>
<keyword evidence="13" id="KW-1185">Reference proteome</keyword>
<comment type="caution">
    <text evidence="11">The sequence shown here is derived from an EMBL/GenBank/DDBJ whole genome shotgun (WGS) entry which is preliminary data.</text>
</comment>
<protein>
    <recommendedName>
        <fullName evidence="10">Type II secretion system protein GspC N-terminal domain-containing protein</fullName>
    </recommendedName>
</protein>
<dbReference type="AlphaFoldDB" id="A0A3P3EMF7"/>
<keyword evidence="3" id="KW-1003">Cell membrane</keyword>
<feature type="domain" description="Type II secretion system protein GspC N-terminal" evidence="10">
    <location>
        <begin position="66"/>
        <end position="128"/>
    </location>
</feature>
<dbReference type="EMBL" id="RQXU01000009">
    <property type="protein sequence ID" value="RRH87276.1"/>
    <property type="molecule type" value="Genomic_DNA"/>
</dbReference>
<evidence type="ECO:0000256" key="1">
    <source>
        <dbReference type="ARBA" id="ARBA00004533"/>
    </source>
</evidence>
<keyword evidence="4" id="KW-0997">Cell inner membrane</keyword>
<dbReference type="InterPro" id="IPR024961">
    <property type="entry name" value="T2SS_GspC_N"/>
</dbReference>
<evidence type="ECO:0000256" key="2">
    <source>
        <dbReference type="ARBA" id="ARBA00022448"/>
    </source>
</evidence>
<dbReference type="EMBL" id="RXFQ01000008">
    <property type="protein sequence ID" value="RSZ35566.1"/>
    <property type="molecule type" value="Genomic_DNA"/>
</dbReference>